<accession>A0A5Q2WH55</accession>
<proteinExistence type="predicted"/>
<dbReference type="RefSeq" id="YP_010246787.1">
    <property type="nucleotide sequence ID" value="NC_060137.1"/>
</dbReference>
<gene>
    <name evidence="1" type="primary">134</name>
    <name evidence="1" type="ORF">SEA_SYLEON_134</name>
</gene>
<reference evidence="1 2" key="1">
    <citation type="submission" date="2019-09" db="EMBL/GenBank/DDBJ databases">
        <authorList>
            <person name="Falcon-Lizardi N."/>
            <person name="Rios-Rosa Y."/>
            <person name="Rivera-Cruz A."/>
            <person name="Rivera-Espinal N.S."/>
            <person name="Rodriguez-Cotto F.E."/>
            <person name="Rosa-Flores A.N."/>
            <person name="Rubin M.R."/>
            <person name="Vazquez E."/>
            <person name="Molloy S.D."/>
            <person name="Garlena R.A."/>
            <person name="Russell D.A."/>
            <person name="Pope W.H."/>
            <person name="Jacobs-Sera D."/>
            <person name="Hatfull G.F."/>
        </authorList>
    </citation>
    <scope>NUCLEOTIDE SEQUENCE [LARGE SCALE GENOMIC DNA]</scope>
</reference>
<evidence type="ECO:0000313" key="1">
    <source>
        <dbReference type="EMBL" id="QGH75857.1"/>
    </source>
</evidence>
<keyword evidence="2" id="KW-1185">Reference proteome</keyword>
<protein>
    <submittedName>
        <fullName evidence="1">Uncharacterized protein</fullName>
    </submittedName>
</protein>
<dbReference type="KEGG" id="vg:70081359"/>
<dbReference type="GeneID" id="70081359"/>
<dbReference type="EMBL" id="MN444870">
    <property type="protein sequence ID" value="QGH75857.1"/>
    <property type="molecule type" value="Genomic_DNA"/>
</dbReference>
<name>A0A5Q2WH55_9CAUD</name>
<evidence type="ECO:0000313" key="2">
    <source>
        <dbReference type="Proteomes" id="UP000346466"/>
    </source>
</evidence>
<dbReference type="Proteomes" id="UP000346466">
    <property type="component" value="Segment"/>
</dbReference>
<organism evidence="1 2">
    <name type="scientific">Gordonia phage Syleon</name>
    <dbReference type="NCBI Taxonomy" id="2653718"/>
    <lineage>
        <taxon>Viruses</taxon>
        <taxon>Duplodnaviria</taxon>
        <taxon>Heunggongvirae</taxon>
        <taxon>Uroviricota</taxon>
        <taxon>Caudoviricetes</taxon>
        <taxon>Deeyouvirinae</taxon>
        <taxon>Octobienvirus</taxon>
        <taxon>Octobienvirus syleon</taxon>
    </lineage>
</organism>
<sequence length="113" mass="12724">MTGYNQAHGDTNGVRMNLANEQGAYDEYMRAVRVAWWDEDDNTWNDIDKAVAKLKSYTESLQVYARGLGDDGGSEWSEIRDADLSSVDFAELITEELEELNVQEGRDRLAGLS</sequence>